<dbReference type="KEGG" id="kbs:EPA93_26980"/>
<dbReference type="EMBL" id="CP035758">
    <property type="protein sequence ID" value="QBD79261.1"/>
    <property type="molecule type" value="Genomic_DNA"/>
</dbReference>
<dbReference type="KEGG" id="kbs:EPA93_26060"/>
<accession>A0A4P6JVP8</accession>
<evidence type="ECO:0000313" key="3">
    <source>
        <dbReference type="Proteomes" id="UP000290365"/>
    </source>
</evidence>
<keyword evidence="3" id="KW-1185">Reference proteome</keyword>
<dbReference type="EMBL" id="CP035758">
    <property type="protein sequence ID" value="QBD79432.1"/>
    <property type="molecule type" value="Genomic_DNA"/>
</dbReference>
<reference evidence="2 3" key="1">
    <citation type="submission" date="2019-01" db="EMBL/GenBank/DDBJ databases">
        <title>Ktedonosporobacter rubrisoli SCAWS-G2.</title>
        <authorList>
            <person name="Huang Y."/>
            <person name="Yan B."/>
        </authorList>
    </citation>
    <scope>NUCLEOTIDE SEQUENCE [LARGE SCALE GENOMIC DNA]</scope>
    <source>
        <strain evidence="2 3">SCAWS-G2</strain>
    </source>
</reference>
<proteinExistence type="predicted"/>
<dbReference type="Proteomes" id="UP000290365">
    <property type="component" value="Chromosome"/>
</dbReference>
<organism evidence="2 3">
    <name type="scientific">Ktedonosporobacter rubrisoli</name>
    <dbReference type="NCBI Taxonomy" id="2509675"/>
    <lineage>
        <taxon>Bacteria</taxon>
        <taxon>Bacillati</taxon>
        <taxon>Chloroflexota</taxon>
        <taxon>Ktedonobacteria</taxon>
        <taxon>Ktedonobacterales</taxon>
        <taxon>Ktedonosporobacteraceae</taxon>
        <taxon>Ktedonosporobacter</taxon>
    </lineage>
</organism>
<evidence type="ECO:0000313" key="1">
    <source>
        <dbReference type="EMBL" id="QBD79261.1"/>
    </source>
</evidence>
<dbReference type="AlphaFoldDB" id="A0A4P6JVP8"/>
<protein>
    <submittedName>
        <fullName evidence="2">Uncharacterized protein</fullName>
    </submittedName>
</protein>
<name>A0A4P6JVP8_KTERU</name>
<sequence>MSEEYNPLRARIVAALRRAWNPQEDQDYDVPFTAFTWEHWQAMQIHMILNFARFQRAISNRELRQAVMIVWEMLDIIQELQMEACAWINEGKEPGEHESADHGH</sequence>
<evidence type="ECO:0000313" key="2">
    <source>
        <dbReference type="EMBL" id="QBD79432.1"/>
    </source>
</evidence>
<dbReference type="RefSeq" id="WP_129890314.1">
    <property type="nucleotide sequence ID" value="NZ_CP035758.1"/>
</dbReference>
<gene>
    <name evidence="1" type="ORF">EPA93_26060</name>
    <name evidence="2" type="ORF">EPA93_26980</name>
</gene>